<dbReference type="PANTHER" id="PTHR47510">
    <property type="entry name" value="REVERSE TRANSCRIPTASE DOMAIN-CONTAINING PROTEIN"/>
    <property type="match status" value="1"/>
</dbReference>
<dbReference type="PANTHER" id="PTHR47510:SF3">
    <property type="entry name" value="ENDO_EXONUCLEASE_PHOSPHATASE DOMAIN-CONTAINING PROTEIN"/>
    <property type="match status" value="1"/>
</dbReference>
<proteinExistence type="predicted"/>
<sequence>MLRASPVIVTRRSLRSFNARKTVEFVDSYDLDAFDTSSDIDSKLDAFNELISDVLDEVAPEKTFVVNRPLIPWLTVELRNLKREKDACYRASKRRNSKSLFARYVELRRDFKRRLSSSKTKYLKRKFESSCGTKLFWREIDSLELTNKGSQLHHIPTISPDELNAYFASVASVGQTGVFVKISTVVSFLPDWMSPVGGH</sequence>
<comment type="caution">
    <text evidence="1">The sequence shown here is derived from an EMBL/GenBank/DDBJ whole genome shotgun (WGS) entry which is preliminary data.</text>
</comment>
<reference evidence="1 2" key="1">
    <citation type="journal article" date="2021" name="J. Hered.">
        <title>A chromosome-level genome assembly of the parasitoid wasp, Cotesia glomerata (Hymenoptera: Braconidae).</title>
        <authorList>
            <person name="Pinto B.J."/>
            <person name="Weis J.J."/>
            <person name="Gamble T."/>
            <person name="Ode P.J."/>
            <person name="Paul R."/>
            <person name="Zaspel J.M."/>
        </authorList>
    </citation>
    <scope>NUCLEOTIDE SEQUENCE [LARGE SCALE GENOMIC DNA]</scope>
    <source>
        <strain evidence="1">CgM1</strain>
    </source>
</reference>
<evidence type="ECO:0000313" key="1">
    <source>
        <dbReference type="EMBL" id="KAH0561189.1"/>
    </source>
</evidence>
<dbReference type="Proteomes" id="UP000826195">
    <property type="component" value="Unassembled WGS sequence"/>
</dbReference>
<gene>
    <name evidence="1" type="ORF">KQX54_014257</name>
</gene>
<keyword evidence="2" id="KW-1185">Reference proteome</keyword>
<accession>A0AAV7IZ71</accession>
<evidence type="ECO:0000313" key="2">
    <source>
        <dbReference type="Proteomes" id="UP000826195"/>
    </source>
</evidence>
<protein>
    <submittedName>
        <fullName evidence="1">Uncharacterized protein</fullName>
    </submittedName>
</protein>
<dbReference type="AlphaFoldDB" id="A0AAV7IZ71"/>
<name>A0AAV7IZ71_COTGL</name>
<dbReference type="EMBL" id="JAHXZJ010000374">
    <property type="protein sequence ID" value="KAH0561189.1"/>
    <property type="molecule type" value="Genomic_DNA"/>
</dbReference>
<organism evidence="1 2">
    <name type="scientific">Cotesia glomerata</name>
    <name type="common">Lepidopteran parasitic wasp</name>
    <name type="synonym">Apanteles glomeratus</name>
    <dbReference type="NCBI Taxonomy" id="32391"/>
    <lineage>
        <taxon>Eukaryota</taxon>
        <taxon>Metazoa</taxon>
        <taxon>Ecdysozoa</taxon>
        <taxon>Arthropoda</taxon>
        <taxon>Hexapoda</taxon>
        <taxon>Insecta</taxon>
        <taxon>Pterygota</taxon>
        <taxon>Neoptera</taxon>
        <taxon>Endopterygota</taxon>
        <taxon>Hymenoptera</taxon>
        <taxon>Apocrita</taxon>
        <taxon>Ichneumonoidea</taxon>
        <taxon>Braconidae</taxon>
        <taxon>Microgastrinae</taxon>
        <taxon>Cotesia</taxon>
    </lineage>
</organism>